<comment type="caution">
    <text evidence="2">The sequence shown here is derived from an EMBL/GenBank/DDBJ whole genome shotgun (WGS) entry which is preliminary data.</text>
</comment>
<proteinExistence type="predicted"/>
<evidence type="ECO:0000313" key="2">
    <source>
        <dbReference type="EMBL" id="KAG5164056.1"/>
    </source>
</evidence>
<protein>
    <submittedName>
        <fullName evidence="2">Uncharacterized protein</fullName>
    </submittedName>
</protein>
<accession>A0A8H7XQ85</accession>
<feature type="region of interest" description="Disordered" evidence="1">
    <location>
        <begin position="125"/>
        <end position="144"/>
    </location>
</feature>
<evidence type="ECO:0000256" key="1">
    <source>
        <dbReference type="SAM" id="MobiDB-lite"/>
    </source>
</evidence>
<reference evidence="2" key="1">
    <citation type="submission" date="2021-02" db="EMBL/GenBank/DDBJ databases">
        <title>Psilocybe cubensis genome.</title>
        <authorList>
            <person name="Mckernan K.J."/>
            <person name="Crawford S."/>
            <person name="Trippe A."/>
            <person name="Kane L.T."/>
            <person name="Mclaughlin S."/>
        </authorList>
    </citation>
    <scope>NUCLEOTIDE SEQUENCE [LARGE SCALE GENOMIC DNA]</scope>
    <source>
        <strain evidence="2">MGC-MH-2018</strain>
    </source>
</reference>
<dbReference type="AlphaFoldDB" id="A0A8H7XQ85"/>
<dbReference type="EMBL" id="JAFIQS010000013">
    <property type="protein sequence ID" value="KAG5164056.1"/>
    <property type="molecule type" value="Genomic_DNA"/>
</dbReference>
<organism evidence="2">
    <name type="scientific">Psilocybe cubensis</name>
    <name type="common">Psychedelic mushroom</name>
    <name type="synonym">Stropharia cubensis</name>
    <dbReference type="NCBI Taxonomy" id="181762"/>
    <lineage>
        <taxon>Eukaryota</taxon>
        <taxon>Fungi</taxon>
        <taxon>Dikarya</taxon>
        <taxon>Basidiomycota</taxon>
        <taxon>Agaricomycotina</taxon>
        <taxon>Agaricomycetes</taxon>
        <taxon>Agaricomycetidae</taxon>
        <taxon>Agaricales</taxon>
        <taxon>Agaricineae</taxon>
        <taxon>Strophariaceae</taxon>
        <taxon>Psilocybe</taxon>
    </lineage>
</organism>
<name>A0A8H7XQ85_PSICU</name>
<sequence>MDRQLPEKDTSSLEQLSVQSDLAYNDAIRDAFDAPAAPTAPVVLTRSEKLQMAVKQTYERKHDLTRNAKQVEEGWVKANEVREKADADAESLRDKAEAAKAEIWATIRRMEAVLKRIEADRAADRAKAEEDRVKAEADRAKAEEDRAKAEAVRAKAEADRAAERAKIKSLEAKFATLDSEVKMLKSKVEVLEFEKANVEARLRAHTQDIDLVFGMAKEVAQYVASQDSLWMNRIRRRAIVINSQEVLARILLPGSPPDNKNPPPDSKTWRNMLELEGKLSFTKTLINTLMTDDLAMQWISEDFGEFRDLGNDAAHPKYSKKVWQEVIDHMSIENQIDEEEKRSLGVLVNVTSYFKNEYL</sequence>
<gene>
    <name evidence="2" type="ORF">JR316_011253</name>
</gene>